<organism evidence="1 2">
    <name type="scientific">Beauveria bassiana</name>
    <name type="common">White muscardine disease fungus</name>
    <name type="synonym">Tritirachium shiotae</name>
    <dbReference type="NCBI Taxonomy" id="176275"/>
    <lineage>
        <taxon>Eukaryota</taxon>
        <taxon>Fungi</taxon>
        <taxon>Dikarya</taxon>
        <taxon>Ascomycota</taxon>
        <taxon>Pezizomycotina</taxon>
        <taxon>Sordariomycetes</taxon>
        <taxon>Hypocreomycetidae</taxon>
        <taxon>Hypocreales</taxon>
        <taxon>Cordycipitaceae</taxon>
        <taxon>Beauveria</taxon>
    </lineage>
</organism>
<accession>A0A2N6NN71</accession>
<evidence type="ECO:0000313" key="1">
    <source>
        <dbReference type="EMBL" id="PMB68719.1"/>
    </source>
</evidence>
<sequence>MLFASCGSVSITGRRQQLPPHGGSIADEAWRERDGEMGGMLRVCEDGSDGREVQLMGVY</sequence>
<evidence type="ECO:0000313" key="2">
    <source>
        <dbReference type="Proteomes" id="UP000235728"/>
    </source>
</evidence>
<dbReference type="EMBL" id="MRVG01000005">
    <property type="protein sequence ID" value="PMB68719.1"/>
    <property type="molecule type" value="Genomic_DNA"/>
</dbReference>
<comment type="caution">
    <text evidence="1">The sequence shown here is derived from an EMBL/GenBank/DDBJ whole genome shotgun (WGS) entry which is preliminary data.</text>
</comment>
<dbReference type="Proteomes" id="UP000235728">
    <property type="component" value="Unassembled WGS sequence"/>
</dbReference>
<name>A0A2N6NN71_BEABA</name>
<reference evidence="1 2" key="1">
    <citation type="journal article" date="2016" name="Appl. Microbiol. Biotechnol.">
        <title>Characterization of T-DNA insertion mutants with decreased virulence in the entomopathogenic fungus Beauveria bassiana JEF-007.</title>
        <authorList>
            <person name="Kim S."/>
            <person name="Lee S.J."/>
            <person name="Nai Y.S."/>
            <person name="Yu J.S."/>
            <person name="Lee M.R."/>
            <person name="Yang Y.T."/>
            <person name="Kim J.S."/>
        </authorList>
    </citation>
    <scope>NUCLEOTIDE SEQUENCE [LARGE SCALE GENOMIC DNA]</scope>
    <source>
        <strain evidence="1 2">JEF-007</strain>
    </source>
</reference>
<dbReference type="AlphaFoldDB" id="A0A2N6NN71"/>
<proteinExistence type="predicted"/>
<protein>
    <submittedName>
        <fullName evidence="1">Uncharacterized protein</fullName>
    </submittedName>
</protein>
<gene>
    <name evidence="1" type="ORF">BM221_005300</name>
</gene>